<evidence type="ECO:0000256" key="2">
    <source>
        <dbReference type="SAM" id="Phobius"/>
    </source>
</evidence>
<feature type="compositionally biased region" description="Polar residues" evidence="1">
    <location>
        <begin position="416"/>
        <end position="430"/>
    </location>
</feature>
<dbReference type="EMBL" id="MU839839">
    <property type="protein sequence ID" value="KAK1752787.1"/>
    <property type="molecule type" value="Genomic_DNA"/>
</dbReference>
<feature type="compositionally biased region" description="Low complexity" evidence="1">
    <location>
        <begin position="72"/>
        <end position="113"/>
    </location>
</feature>
<comment type="caution">
    <text evidence="3">The sequence shown here is derived from an EMBL/GenBank/DDBJ whole genome shotgun (WGS) entry which is preliminary data.</text>
</comment>
<feature type="compositionally biased region" description="Low complexity" evidence="1">
    <location>
        <begin position="349"/>
        <end position="369"/>
    </location>
</feature>
<organism evidence="3 4">
    <name type="scientific">Echria macrotheca</name>
    <dbReference type="NCBI Taxonomy" id="438768"/>
    <lineage>
        <taxon>Eukaryota</taxon>
        <taxon>Fungi</taxon>
        <taxon>Dikarya</taxon>
        <taxon>Ascomycota</taxon>
        <taxon>Pezizomycotina</taxon>
        <taxon>Sordariomycetes</taxon>
        <taxon>Sordariomycetidae</taxon>
        <taxon>Sordariales</taxon>
        <taxon>Schizotheciaceae</taxon>
        <taxon>Echria</taxon>
    </lineage>
</organism>
<proteinExistence type="predicted"/>
<protein>
    <submittedName>
        <fullName evidence="3">Uncharacterized protein</fullName>
    </submittedName>
</protein>
<name>A0AAJ0F3Y6_9PEZI</name>
<sequence>MFRSFRRHGRARDLRLSRRDDDESEPESDIDEPPSPPSPKPPPVPGQNPPRPGLPDQKPSPPGRPAEPQPEPESSSSSSISSTFTSTTATSTSTSTLISTSTFSSESSSIVTSPPLETSQPPFPGLIPIQNPGTPQPATSSLVDSSSIIESTSTSTLNLGSPLRIPSSTFTTSTRTPAASATQDLAGLPTDNVPDVIATKPSGPQPGAKAGIAVGSIAGAALLISILFLLWRRSQTRKSRRSVLSEMRPAISAPTPGAGRDGRTDSQILADLMATAHAHQNGNASSSATSSTDEKGTVVVNVAENAQIRSSIASWLRRHHPLQLNDPAAERASLRSVSRGGSEGGSGPGTPRTPRTPGTAGSVSPVSGAGSPGHPPSPGSAGAGSGRLPPSPLGMEQGAGKDGRAEVQGPVLLDSGDNTTPSEGTTSIVNTYGVRSEVGGVLSRDLTGPRRLSQI</sequence>
<feature type="transmembrane region" description="Helical" evidence="2">
    <location>
        <begin position="210"/>
        <end position="231"/>
    </location>
</feature>
<dbReference type="Proteomes" id="UP001239445">
    <property type="component" value="Unassembled WGS sequence"/>
</dbReference>
<evidence type="ECO:0000256" key="1">
    <source>
        <dbReference type="SAM" id="MobiDB-lite"/>
    </source>
</evidence>
<reference evidence="3" key="1">
    <citation type="submission" date="2023-06" db="EMBL/GenBank/DDBJ databases">
        <title>Genome-scale phylogeny and comparative genomics of the fungal order Sordariales.</title>
        <authorList>
            <consortium name="Lawrence Berkeley National Laboratory"/>
            <person name="Hensen N."/>
            <person name="Bonometti L."/>
            <person name="Westerberg I."/>
            <person name="Brannstrom I.O."/>
            <person name="Guillou S."/>
            <person name="Cros-Aarteil S."/>
            <person name="Calhoun S."/>
            <person name="Haridas S."/>
            <person name="Kuo A."/>
            <person name="Mondo S."/>
            <person name="Pangilinan J."/>
            <person name="Riley R."/>
            <person name="Labutti K."/>
            <person name="Andreopoulos B."/>
            <person name="Lipzen A."/>
            <person name="Chen C."/>
            <person name="Yanf M."/>
            <person name="Daum C."/>
            <person name="Ng V."/>
            <person name="Clum A."/>
            <person name="Steindorff A."/>
            <person name="Ohm R."/>
            <person name="Martin F."/>
            <person name="Silar P."/>
            <person name="Natvig D."/>
            <person name="Lalanne C."/>
            <person name="Gautier V."/>
            <person name="Ament-Velasquez S.L."/>
            <person name="Kruys A."/>
            <person name="Hutchinson M.I."/>
            <person name="Powell A.J."/>
            <person name="Barry K."/>
            <person name="Miller A.N."/>
            <person name="Grigoriev I.V."/>
            <person name="Debuchy R."/>
            <person name="Gladieux P."/>
            <person name="Thoren M.H."/>
            <person name="Johannesson H."/>
        </authorList>
    </citation>
    <scope>NUCLEOTIDE SEQUENCE</scope>
    <source>
        <strain evidence="3">PSN4</strain>
    </source>
</reference>
<keyword evidence="2" id="KW-0812">Transmembrane</keyword>
<feature type="region of interest" description="Disordered" evidence="1">
    <location>
        <begin position="240"/>
        <end position="264"/>
    </location>
</feature>
<feature type="region of interest" description="Disordered" evidence="1">
    <location>
        <begin position="331"/>
        <end position="455"/>
    </location>
</feature>
<evidence type="ECO:0000313" key="3">
    <source>
        <dbReference type="EMBL" id="KAK1752787.1"/>
    </source>
</evidence>
<keyword evidence="2" id="KW-1133">Transmembrane helix</keyword>
<feature type="compositionally biased region" description="Basic residues" evidence="1">
    <location>
        <begin position="1"/>
        <end position="10"/>
    </location>
</feature>
<feature type="compositionally biased region" description="Basic and acidic residues" evidence="1">
    <location>
        <begin position="11"/>
        <end position="21"/>
    </location>
</feature>
<evidence type="ECO:0000313" key="4">
    <source>
        <dbReference type="Proteomes" id="UP001239445"/>
    </source>
</evidence>
<feature type="compositionally biased region" description="Low complexity" evidence="1">
    <location>
        <begin position="167"/>
        <end position="182"/>
    </location>
</feature>
<keyword evidence="4" id="KW-1185">Reference proteome</keyword>
<feature type="compositionally biased region" description="Acidic residues" evidence="1">
    <location>
        <begin position="22"/>
        <end position="32"/>
    </location>
</feature>
<gene>
    <name evidence="3" type="ORF">QBC47DRAFT_432561</name>
</gene>
<feature type="compositionally biased region" description="Low complexity" evidence="1">
    <location>
        <begin position="139"/>
        <end position="157"/>
    </location>
</feature>
<feature type="compositionally biased region" description="Pro residues" evidence="1">
    <location>
        <begin position="33"/>
        <end position="71"/>
    </location>
</feature>
<dbReference type="AlphaFoldDB" id="A0AAJ0F3Y6"/>
<feature type="region of interest" description="Disordered" evidence="1">
    <location>
        <begin position="1"/>
        <end position="190"/>
    </location>
</feature>
<keyword evidence="2" id="KW-0472">Membrane</keyword>
<accession>A0AAJ0F3Y6</accession>